<comment type="caution">
    <text evidence="1">The sequence shown here is derived from an EMBL/GenBank/DDBJ whole genome shotgun (WGS) entry which is preliminary data.</text>
</comment>
<sequence length="343" mass="39497">MAHLHGLPPELVIEIMTRHLSLYDLLPLIEASTESLSCLLVNRQQIILPHVEEIMARLGGNIYSAGLLAARLRILRSQPTFNTLSPTEAQKVIRPLVVRYAAQKEPDGLSCQASLATLCALSTLSRQIKETLDSRPWIKEGIFSREALDTRKHPSDKIQQSIVINAACRFEAYTLAFFRQEEILCDKDSHIRKFFFCPGLDPFARFSSLRDYSKPAFYGIALDIYDDHFIMVYNVLQRLYSENLADRNPSLGLEHLPQEEKYSPLMNVTEFTLHKYVHYLTSQGLETFTRLERMHREDEENFVSRTFNKISLSSHPVAHMVPIQDHPLDTDGYTRGWRAKWHP</sequence>
<keyword evidence="2" id="KW-1185">Reference proteome</keyword>
<evidence type="ECO:0000313" key="2">
    <source>
        <dbReference type="Proteomes" id="UP000605986"/>
    </source>
</evidence>
<organism evidence="1 2">
    <name type="scientific">Fusarium austroafricanum</name>
    <dbReference type="NCBI Taxonomy" id="2364996"/>
    <lineage>
        <taxon>Eukaryota</taxon>
        <taxon>Fungi</taxon>
        <taxon>Dikarya</taxon>
        <taxon>Ascomycota</taxon>
        <taxon>Pezizomycotina</taxon>
        <taxon>Sordariomycetes</taxon>
        <taxon>Hypocreomycetidae</taxon>
        <taxon>Hypocreales</taxon>
        <taxon>Nectriaceae</taxon>
        <taxon>Fusarium</taxon>
        <taxon>Fusarium concolor species complex</taxon>
    </lineage>
</organism>
<proteinExistence type="predicted"/>
<gene>
    <name evidence="1" type="ORF">F53441_14141</name>
</gene>
<name>A0A8H4JJD1_9HYPO</name>
<accession>A0A8H4JJD1</accession>
<dbReference type="Proteomes" id="UP000605986">
    <property type="component" value="Unassembled WGS sequence"/>
</dbReference>
<dbReference type="AlphaFoldDB" id="A0A8H4JJD1"/>
<evidence type="ECO:0000313" key="1">
    <source>
        <dbReference type="EMBL" id="KAF4426136.1"/>
    </source>
</evidence>
<reference evidence="1" key="1">
    <citation type="submission" date="2020-01" db="EMBL/GenBank/DDBJ databases">
        <title>Identification and distribution of gene clusters putatively required for synthesis of sphingolipid metabolism inhibitors in phylogenetically diverse species of the filamentous fungus Fusarium.</title>
        <authorList>
            <person name="Kim H.-S."/>
            <person name="Busman M."/>
            <person name="Brown D.W."/>
            <person name="Divon H."/>
            <person name="Uhlig S."/>
            <person name="Proctor R.H."/>
        </authorList>
    </citation>
    <scope>NUCLEOTIDE SEQUENCE</scope>
    <source>
        <strain evidence="1">NRRL 53441</strain>
    </source>
</reference>
<protein>
    <submittedName>
        <fullName evidence="1">Uncharacterized protein</fullName>
    </submittedName>
</protein>
<dbReference type="EMBL" id="JAADJG010001078">
    <property type="protein sequence ID" value="KAF4426136.1"/>
    <property type="molecule type" value="Genomic_DNA"/>
</dbReference>
<dbReference type="OrthoDB" id="5098625at2759"/>